<evidence type="ECO:0000313" key="3">
    <source>
        <dbReference type="Proteomes" id="UP000002204"/>
    </source>
</evidence>
<dbReference type="KEGG" id="rer:RER_30480"/>
<gene>
    <name evidence="2" type="ordered locus">RER_30480</name>
</gene>
<reference evidence="3" key="1">
    <citation type="submission" date="2005-03" db="EMBL/GenBank/DDBJ databases">
        <title>Comparison of the complete genome sequences of Rhodococcus erythropolis PR4 and Rhodococcus opacus B4.</title>
        <authorList>
            <person name="Takarada H."/>
            <person name="Sekine M."/>
            <person name="Hosoyama A."/>
            <person name="Yamada R."/>
            <person name="Fujisawa T."/>
            <person name="Omata S."/>
            <person name="Shimizu A."/>
            <person name="Tsukatani N."/>
            <person name="Tanikawa S."/>
            <person name="Fujita N."/>
            <person name="Harayama S."/>
        </authorList>
    </citation>
    <scope>NUCLEOTIDE SEQUENCE [LARGE SCALE GENOMIC DNA]</scope>
    <source>
        <strain evidence="3">PR4 / NBRC 100887</strain>
    </source>
</reference>
<name>C0ZZH1_RHOE4</name>
<feature type="region of interest" description="Disordered" evidence="1">
    <location>
        <begin position="1"/>
        <end position="72"/>
    </location>
</feature>
<dbReference type="EMBL" id="AP008957">
    <property type="protein sequence ID" value="BAH33756.1"/>
    <property type="molecule type" value="Genomic_DNA"/>
</dbReference>
<protein>
    <submittedName>
        <fullName evidence="2">Uncharacterized protein</fullName>
    </submittedName>
</protein>
<sequence length="72" mass="8655">MSLPGYRPVLSSHEHRYREVGRHPVRAGTAEVHGERHHQVRRRARRHRQRRHSAGRPGRRSHHSRGCRRHPR</sequence>
<evidence type="ECO:0000313" key="2">
    <source>
        <dbReference type="EMBL" id="BAH33756.1"/>
    </source>
</evidence>
<dbReference type="Proteomes" id="UP000002204">
    <property type="component" value="Chromosome"/>
</dbReference>
<reference evidence="2 3" key="2">
    <citation type="journal article" date="2006" name="Environ. Microbiol.">
        <title>Sequence analysis of three plasmids harboured in Rhodococcus erythropolis strain PR4.</title>
        <authorList>
            <person name="Sekine M."/>
            <person name="Tanikawa S."/>
            <person name="Omata S."/>
            <person name="Saito M."/>
            <person name="Fujisawa T."/>
            <person name="Tsukatani N."/>
            <person name="Tajima T."/>
            <person name="Sekigawa T."/>
            <person name="Kosugi H."/>
            <person name="Matsuo Y."/>
            <person name="Nishiko R."/>
            <person name="Imamura K."/>
            <person name="Ito M."/>
            <person name="Narita H."/>
            <person name="Tago S."/>
            <person name="Fujita N."/>
            <person name="Harayama S."/>
        </authorList>
    </citation>
    <scope>NUCLEOTIDE SEQUENCE [LARGE SCALE GENOMIC DNA]</scope>
    <source>
        <strain evidence="3">PR4 / NBRC 100887</strain>
    </source>
</reference>
<accession>C0ZZH1</accession>
<evidence type="ECO:0000256" key="1">
    <source>
        <dbReference type="SAM" id="MobiDB-lite"/>
    </source>
</evidence>
<proteinExistence type="predicted"/>
<dbReference type="HOGENOM" id="CLU_2719678_0_0_11"/>
<organism evidence="2 3">
    <name type="scientific">Rhodococcus erythropolis (strain PR4 / NBRC 100887)</name>
    <dbReference type="NCBI Taxonomy" id="234621"/>
    <lineage>
        <taxon>Bacteria</taxon>
        <taxon>Bacillati</taxon>
        <taxon>Actinomycetota</taxon>
        <taxon>Actinomycetes</taxon>
        <taxon>Mycobacteriales</taxon>
        <taxon>Nocardiaceae</taxon>
        <taxon>Rhodococcus</taxon>
        <taxon>Rhodococcus erythropolis group</taxon>
    </lineage>
</organism>
<feature type="compositionally biased region" description="Basic and acidic residues" evidence="1">
    <location>
        <begin position="12"/>
        <end position="22"/>
    </location>
</feature>
<feature type="compositionally biased region" description="Basic residues" evidence="1">
    <location>
        <begin position="35"/>
        <end position="72"/>
    </location>
</feature>
<dbReference type="AlphaFoldDB" id="C0ZZH1"/>